<dbReference type="AlphaFoldDB" id="A0AAW4ZBD5"/>
<dbReference type="RefSeq" id="WP_234128792.1">
    <property type="nucleotide sequence ID" value="NZ_JAHYQA010000006.1"/>
</dbReference>
<dbReference type="EMBL" id="JAHYQA010000006">
    <property type="protein sequence ID" value="MCE9237996.1"/>
    <property type="molecule type" value="Genomic_DNA"/>
</dbReference>
<sequence length="90" mass="10682">MSEKDLVDIGFIFCEHKGRKAYHYFGKNRVFTAYIERNNAEPYYAAVYKVCDVMQFENPNDPRNGKYAHSWLTDEHNVEKLKKCLELNDN</sequence>
<proteinExistence type="predicted"/>
<protein>
    <submittedName>
        <fullName evidence="1">Uncharacterized protein</fullName>
    </submittedName>
</protein>
<accession>A0AAW4ZBD5</accession>
<gene>
    <name evidence="1" type="ORF">K0H07_12675</name>
</gene>
<dbReference type="Proteomes" id="UP001200544">
    <property type="component" value="Unassembled WGS sequence"/>
</dbReference>
<organism evidence="1 2">
    <name type="scientific">Bacteroides thetaiotaomicron</name>
    <dbReference type="NCBI Taxonomy" id="818"/>
    <lineage>
        <taxon>Bacteria</taxon>
        <taxon>Pseudomonadati</taxon>
        <taxon>Bacteroidota</taxon>
        <taxon>Bacteroidia</taxon>
        <taxon>Bacteroidales</taxon>
        <taxon>Bacteroidaceae</taxon>
        <taxon>Bacteroides</taxon>
    </lineage>
</organism>
<reference evidence="1" key="1">
    <citation type="submission" date="2021-07" db="EMBL/GenBank/DDBJ databases">
        <title>Comparative genomics of Bacteroides fragilis group isolates reveals species-dependent resistance mechanisms and validates clinical tools for resistance prediction.</title>
        <authorList>
            <person name="Wallace M.J."/>
            <person name="Jean S."/>
            <person name="Wallace M.A."/>
            <person name="Carey-Ann B.D."/>
            <person name="Dantas G."/>
        </authorList>
    </citation>
    <scope>NUCLEOTIDE SEQUENCE</scope>
    <source>
        <strain evidence="1">BJH_160</strain>
    </source>
</reference>
<name>A0AAW4ZBD5_BACT4</name>
<comment type="caution">
    <text evidence="1">The sequence shown here is derived from an EMBL/GenBank/DDBJ whole genome shotgun (WGS) entry which is preliminary data.</text>
</comment>
<evidence type="ECO:0000313" key="2">
    <source>
        <dbReference type="Proteomes" id="UP001200544"/>
    </source>
</evidence>
<evidence type="ECO:0000313" key="1">
    <source>
        <dbReference type="EMBL" id="MCE9237996.1"/>
    </source>
</evidence>